<dbReference type="GO" id="GO:0004563">
    <property type="term" value="F:beta-N-acetylhexosaminidase activity"/>
    <property type="evidence" value="ECO:0007669"/>
    <property type="project" value="UniProtKB-EC"/>
</dbReference>
<dbReference type="CDD" id="cd06565">
    <property type="entry name" value="GH20_GcnA-like"/>
    <property type="match status" value="1"/>
</dbReference>
<dbReference type="InterPro" id="IPR015883">
    <property type="entry name" value="Glyco_hydro_20_cat"/>
</dbReference>
<evidence type="ECO:0000313" key="7">
    <source>
        <dbReference type="Proteomes" id="UP001148018"/>
    </source>
</evidence>
<dbReference type="OrthoDB" id="10023921at2759"/>
<dbReference type="EMBL" id="JANIIK010000040">
    <property type="protein sequence ID" value="KAJ3607530.1"/>
    <property type="molecule type" value="Genomic_DNA"/>
</dbReference>
<dbReference type="AlphaFoldDB" id="A0A9Q0EHN1"/>
<dbReference type="Proteomes" id="UP001148018">
    <property type="component" value="Unassembled WGS sequence"/>
</dbReference>
<dbReference type="SUPFAM" id="SSF51445">
    <property type="entry name" value="(Trans)glycosidases"/>
    <property type="match status" value="1"/>
</dbReference>
<evidence type="ECO:0000256" key="4">
    <source>
        <dbReference type="ARBA" id="ARBA00022801"/>
    </source>
</evidence>
<dbReference type="InterPro" id="IPR017853">
    <property type="entry name" value="GH"/>
</dbReference>
<accession>A0A9Q0EHN1</accession>
<keyword evidence="7" id="KW-1185">Reference proteome</keyword>
<dbReference type="PANTHER" id="PTHR21040">
    <property type="entry name" value="BCDNA.GH04120"/>
    <property type="match status" value="1"/>
</dbReference>
<evidence type="ECO:0000259" key="5">
    <source>
        <dbReference type="Pfam" id="PF00728"/>
    </source>
</evidence>
<reference evidence="6" key="1">
    <citation type="submission" date="2022-07" db="EMBL/GenBank/DDBJ databases">
        <title>Chromosome-level genome of Muraenolepis orangiensis.</title>
        <authorList>
            <person name="Kim J."/>
        </authorList>
    </citation>
    <scope>NUCLEOTIDE SEQUENCE</scope>
    <source>
        <strain evidence="6">KU_S4_2022</strain>
        <tissue evidence="6">Muscle</tissue>
    </source>
</reference>
<evidence type="ECO:0000256" key="3">
    <source>
        <dbReference type="ARBA" id="ARBA00012663"/>
    </source>
</evidence>
<dbReference type="InterPro" id="IPR038901">
    <property type="entry name" value="HEXDC-like"/>
</dbReference>
<dbReference type="EC" id="3.2.1.52" evidence="3"/>
<feature type="domain" description="Glycoside hydrolase family 20 catalytic" evidence="5">
    <location>
        <begin position="34"/>
        <end position="175"/>
    </location>
</feature>
<proteinExistence type="inferred from homology"/>
<dbReference type="GO" id="GO:0005975">
    <property type="term" value="P:carbohydrate metabolic process"/>
    <property type="evidence" value="ECO:0007669"/>
    <property type="project" value="InterPro"/>
</dbReference>
<protein>
    <recommendedName>
        <fullName evidence="3">beta-N-acetylhexosaminidase</fullName>
        <ecNumber evidence="3">3.2.1.52</ecNumber>
    </recommendedName>
</protein>
<sequence length="449" mass="49714">MQAASWPAGKKLVHLDLKGAPPRIPYLHRLLELFAQLGADGVLDVARSNGLEVIPLIQTFGHMEFVLKHRSLSGLREMDRCLGTLSPHGEEGPRLVMEMLRQVVELHPGLRTLHIGADEVYMLGDGEESKQWLSTPGHTVEQLFLGHVTRVAGAVKEAWPHLNVVMWDDMLRGMSGNSLKASGLVGLVQPMLWDYNPGLNVEETVSLLEKYGGAGLTDLWAASAFKGSTSVHSSVTPTQRHVDNHLQWLKVVQALPPGLRLLGIALTGWQRYDHMSVLCELMPVALPSLVACLRTLVRGHFGPEVRAEAAQSLGLASVEVDALERTSEADSLFLGRRLAMLIVELAQLLDSEEVRNFESNMFVRGWFSPYHRQRRAVNPLICMQIQSQADTLLNAVEERAAEAREEMVRLFPDSTAQEWMEQHVSPVTGPLRRISEEIGACLSETGPPQ</sequence>
<evidence type="ECO:0000313" key="6">
    <source>
        <dbReference type="EMBL" id="KAJ3607530.1"/>
    </source>
</evidence>
<comment type="caution">
    <text evidence="6">The sequence shown here is derived from an EMBL/GenBank/DDBJ whole genome shotgun (WGS) entry which is preliminary data.</text>
</comment>
<dbReference type="Pfam" id="PF00728">
    <property type="entry name" value="Glyco_hydro_20"/>
    <property type="match status" value="1"/>
</dbReference>
<name>A0A9Q0EHN1_9TELE</name>
<evidence type="ECO:0000256" key="1">
    <source>
        <dbReference type="ARBA" id="ARBA00001231"/>
    </source>
</evidence>
<comment type="similarity">
    <text evidence="2">Belongs to the glycosyl hydrolase 20 family.</text>
</comment>
<gene>
    <name evidence="6" type="ORF">NHX12_024581</name>
</gene>
<keyword evidence="4" id="KW-0378">Hydrolase</keyword>
<organism evidence="6 7">
    <name type="scientific">Muraenolepis orangiensis</name>
    <name type="common">Patagonian moray cod</name>
    <dbReference type="NCBI Taxonomy" id="630683"/>
    <lineage>
        <taxon>Eukaryota</taxon>
        <taxon>Metazoa</taxon>
        <taxon>Chordata</taxon>
        <taxon>Craniata</taxon>
        <taxon>Vertebrata</taxon>
        <taxon>Euteleostomi</taxon>
        <taxon>Actinopterygii</taxon>
        <taxon>Neopterygii</taxon>
        <taxon>Teleostei</taxon>
        <taxon>Neoteleostei</taxon>
        <taxon>Acanthomorphata</taxon>
        <taxon>Zeiogadaria</taxon>
        <taxon>Gadariae</taxon>
        <taxon>Gadiformes</taxon>
        <taxon>Muraenolepidoidei</taxon>
        <taxon>Muraenolepididae</taxon>
        <taxon>Muraenolepis</taxon>
    </lineage>
</organism>
<dbReference type="PANTHER" id="PTHR21040:SF6">
    <property type="entry name" value="HEXOSAMINIDASE D"/>
    <property type="match status" value="1"/>
</dbReference>
<evidence type="ECO:0000256" key="2">
    <source>
        <dbReference type="ARBA" id="ARBA00006285"/>
    </source>
</evidence>
<dbReference type="Gene3D" id="3.20.20.80">
    <property type="entry name" value="Glycosidases"/>
    <property type="match status" value="1"/>
</dbReference>
<comment type="catalytic activity">
    <reaction evidence="1">
        <text>Hydrolysis of terminal non-reducing N-acetyl-D-hexosamine residues in N-acetyl-beta-D-hexosaminides.</text>
        <dbReference type="EC" id="3.2.1.52"/>
    </reaction>
</comment>